<dbReference type="OrthoDB" id="7343674at2"/>
<dbReference type="AlphaFoldDB" id="A0A160PGS7"/>
<keyword evidence="1" id="KW-0732">Signal</keyword>
<feature type="signal peptide" evidence="1">
    <location>
        <begin position="1"/>
        <end position="23"/>
    </location>
</feature>
<reference evidence="2 3" key="1">
    <citation type="journal article" date="2016" name="Genome Announc.">
        <title>Complete Genome Sequence of Methylobacterium populi P-1M, Isolated from Pink-Pigmented Household Biofilm.</title>
        <authorList>
            <person name="Morohoshi T."/>
            <person name="Ikeda T."/>
        </authorList>
    </citation>
    <scope>NUCLEOTIDE SEQUENCE [LARGE SCALE GENOMIC DNA]</scope>
    <source>
        <strain evidence="2 3">P-1M</strain>
    </source>
</reference>
<gene>
    <name evidence="2" type="ORF">MPPM_3952</name>
</gene>
<dbReference type="InterPro" id="IPR025737">
    <property type="entry name" value="FApF"/>
</dbReference>
<accession>A0A160PGS7</accession>
<name>A0A160PGS7_9HYPH</name>
<dbReference type="EMBL" id="AP014809">
    <property type="protein sequence ID" value="BAU92557.1"/>
    <property type="molecule type" value="Genomic_DNA"/>
</dbReference>
<evidence type="ECO:0008006" key="4">
    <source>
        <dbReference type="Google" id="ProtNLM"/>
    </source>
</evidence>
<proteinExistence type="predicted"/>
<sequence length="328" mass="34339">MSWSRAALGAAACLSMTVAIARAAPATSAGEQVGLTAGYPLPIGVVIAVDTFTAGRADRPNAPDVMGNIPFVVWASPYKLFGGQIQPVVSFPTALIGTRNPAPLPNRDVSAMYNPLLASALAWDLGNGLGVSYLLGAYLPVSDRGSLGLGLDGTPLLPQAASATLRQSFAATYVGDGRYNLTASLSYGLTLDPRARFGGAVGRSLGPIGQADGLGLDLTLVKRFGRFEIGPVAYGSLDLAVDRRDPLYRTYQKTGQFAAGALVGYSFDRFIVQVYLARDIVARQTRTRGGQVQDNEETRGWFRLAVPLAAPSAGQAAEAGSRSLVSKD</sequence>
<evidence type="ECO:0000256" key="1">
    <source>
        <dbReference type="SAM" id="SignalP"/>
    </source>
</evidence>
<evidence type="ECO:0000313" key="3">
    <source>
        <dbReference type="Proteomes" id="UP000218288"/>
    </source>
</evidence>
<dbReference type="RefSeq" id="WP_157914213.1">
    <property type="nucleotide sequence ID" value="NZ_AP014809.1"/>
</dbReference>
<dbReference type="Pfam" id="PF13557">
    <property type="entry name" value="Phenol_MetA_deg"/>
    <property type="match status" value="1"/>
</dbReference>
<evidence type="ECO:0000313" key="2">
    <source>
        <dbReference type="EMBL" id="BAU92557.1"/>
    </source>
</evidence>
<protein>
    <recommendedName>
        <fullName evidence="4">Transporter</fullName>
    </recommendedName>
</protein>
<organism evidence="2 3">
    <name type="scientific">Methylorubrum populi</name>
    <dbReference type="NCBI Taxonomy" id="223967"/>
    <lineage>
        <taxon>Bacteria</taxon>
        <taxon>Pseudomonadati</taxon>
        <taxon>Pseudomonadota</taxon>
        <taxon>Alphaproteobacteria</taxon>
        <taxon>Hyphomicrobiales</taxon>
        <taxon>Methylobacteriaceae</taxon>
        <taxon>Methylorubrum</taxon>
    </lineage>
</organism>
<dbReference type="Proteomes" id="UP000218288">
    <property type="component" value="Chromosome"/>
</dbReference>
<feature type="chain" id="PRO_5007818489" description="Transporter" evidence="1">
    <location>
        <begin position="24"/>
        <end position="328"/>
    </location>
</feature>